<evidence type="ECO:0000313" key="10">
    <source>
        <dbReference type="EMBL" id="TVY34682.1"/>
    </source>
</evidence>
<name>A0A8H8RIJ9_9HELO</name>
<dbReference type="PANTHER" id="PTHR48182:SF2">
    <property type="entry name" value="PROTEIN SERAC1"/>
    <property type="match status" value="1"/>
</dbReference>
<evidence type="ECO:0000259" key="8">
    <source>
        <dbReference type="Pfam" id="PF00931"/>
    </source>
</evidence>
<organism evidence="10 11">
    <name type="scientific">Lachnellula subtilissima</name>
    <dbReference type="NCBI Taxonomy" id="602034"/>
    <lineage>
        <taxon>Eukaryota</taxon>
        <taxon>Fungi</taxon>
        <taxon>Dikarya</taxon>
        <taxon>Ascomycota</taxon>
        <taxon>Pezizomycotina</taxon>
        <taxon>Leotiomycetes</taxon>
        <taxon>Helotiales</taxon>
        <taxon>Lachnaceae</taxon>
        <taxon>Lachnellula</taxon>
    </lineage>
</organism>
<evidence type="ECO:0000259" key="9">
    <source>
        <dbReference type="Pfam" id="PF05057"/>
    </source>
</evidence>
<proteinExistence type="inferred from homology"/>
<dbReference type="AlphaFoldDB" id="A0A8H8RIJ9"/>
<keyword evidence="6" id="KW-0496">Mitochondrion</keyword>
<sequence>MIRYRVFGTKAKPMSKSIHGLNGDREHTWTEPKSHKLWLRDFLPNDLPRARVMVFGYDATPIFANSKAGIVEHARDLLRCLVESREGRDETKRPLIFIGHSLGGLVIKQALIIAERERRYYKHIYQSTSGVIFFGTPHQGSSMADIGTTVARIVSTLTHKPDPELLQSLKKGNHILETLTENFREHHKAKPYDIVSFYETRAMRGFKTLIVEIASALLTPPGETPTYEEQIPVDATHRDMCRFSSNKDKTYKTAVRCIKKIFRGSMTMNIDVKNEFYIVPHTVNPHFTGRNDIRQQLNEGLIEDVYGNSRAQQRFVLYGLGGSGKTQMCLKFVQDHRDKFWGIFWIDASSNEMAEEGFKKIAQTCKQEARIESVKQWLSNKEHWLLIIDNADDPNLDISKFFPLGTKGTVIITTRNPDFQKHGSAGSCSVEQMCSEDATTLLLKTAAIQNVSEKERQSAEQVVKSLGYLALAIIQAGAVIRQRLSSLEGFCELHLKRKKELLESGRPQSSTEYQHSVYTTWELSIKMIEEMKDNYAVLALELLQLFAFMHFDGITEGIFETARSSYQALVKSTLIAQSLLVRVMPLGWDPLVMGNAIRILASFSLITVDAERRISMHPLVHEFSRSRLSEAERSRAWMTSLVTISTANTFLPGYEDGKQRKHLLPHIDVCLSYSEGQLFSPGPFLEDRAWAAMKFALAYRENYRANAIDLSSKSLEIVEAMFPPGDNRHLYAMEMVASDLSCLGKYTESLTLFQRILEYKRGGDKPNETLYAVNCVAQTYLYSREPQKAIDMCNDAIRELQSKLSDDSPDMLLALTIVGSASMDLKKMKVARKCFEKVLDIQKRASAPRSLEVMKSLSSVYLVQKQQKKAKVMHQEVVNTLKALLGPSDLQTIIAMAELESCQSFAFEILSLVSTPRRRAERIASSKRTLEALRDTQSDISVMALECMATVARDYFMCGSLEKARIWQEEVVDLTIKKWGNDSLYAAGALSHLKSIQRGITIRKAVYWWVPNKSLLKKEWLWV</sequence>
<dbReference type="InterPro" id="IPR011990">
    <property type="entry name" value="TPR-like_helical_dom_sf"/>
</dbReference>
<feature type="domain" description="NB-ARC" evidence="8">
    <location>
        <begin position="313"/>
        <end position="446"/>
    </location>
</feature>
<feature type="domain" description="DUF676" evidence="9">
    <location>
        <begin position="18"/>
        <end position="143"/>
    </location>
</feature>
<evidence type="ECO:0000256" key="6">
    <source>
        <dbReference type="ARBA" id="ARBA00023128"/>
    </source>
</evidence>
<evidence type="ECO:0000313" key="11">
    <source>
        <dbReference type="Proteomes" id="UP000462212"/>
    </source>
</evidence>
<comment type="caution">
    <text evidence="10">The sequence shown here is derived from an EMBL/GenBank/DDBJ whole genome shotgun (WGS) entry which is preliminary data.</text>
</comment>
<evidence type="ECO:0000256" key="1">
    <source>
        <dbReference type="ARBA" id="ARBA00004173"/>
    </source>
</evidence>
<evidence type="ECO:0000256" key="7">
    <source>
        <dbReference type="ARBA" id="ARBA00023136"/>
    </source>
</evidence>
<dbReference type="GO" id="GO:0043531">
    <property type="term" value="F:ADP binding"/>
    <property type="evidence" value="ECO:0007669"/>
    <property type="project" value="InterPro"/>
</dbReference>
<dbReference type="Pfam" id="PF00931">
    <property type="entry name" value="NB-ARC"/>
    <property type="match status" value="1"/>
</dbReference>
<keyword evidence="7" id="KW-0472">Membrane</keyword>
<evidence type="ECO:0000256" key="4">
    <source>
        <dbReference type="ARBA" id="ARBA00007920"/>
    </source>
</evidence>
<dbReference type="GO" id="GO:0016020">
    <property type="term" value="C:membrane"/>
    <property type="evidence" value="ECO:0007669"/>
    <property type="project" value="UniProtKB-SubCell"/>
</dbReference>
<reference evidence="10 11" key="1">
    <citation type="submission" date="2018-05" db="EMBL/GenBank/DDBJ databases">
        <title>Genome sequencing and assembly of the regulated plant pathogen Lachnellula willkommii and related sister species for the development of diagnostic species identification markers.</title>
        <authorList>
            <person name="Giroux E."/>
            <person name="Bilodeau G."/>
        </authorList>
    </citation>
    <scope>NUCLEOTIDE SEQUENCE [LARGE SCALE GENOMIC DNA]</scope>
    <source>
        <strain evidence="10 11">CBS 197.66</strain>
    </source>
</reference>
<dbReference type="Gene3D" id="3.40.50.1820">
    <property type="entry name" value="alpha/beta hydrolase"/>
    <property type="match status" value="1"/>
</dbReference>
<dbReference type="EMBL" id="QGMJ01000611">
    <property type="protein sequence ID" value="TVY34682.1"/>
    <property type="molecule type" value="Genomic_DNA"/>
</dbReference>
<keyword evidence="11" id="KW-1185">Reference proteome</keyword>
<dbReference type="InterPro" id="IPR027417">
    <property type="entry name" value="P-loop_NTPase"/>
</dbReference>
<comment type="similarity">
    <text evidence="4">Belongs to the putative lipase ROG1 family.</text>
</comment>
<dbReference type="OrthoDB" id="5086500at2759"/>
<dbReference type="SUPFAM" id="SSF53474">
    <property type="entry name" value="alpha/beta-Hydrolases"/>
    <property type="match status" value="1"/>
</dbReference>
<gene>
    <name evidence="10" type="primary">SERAC1_2</name>
    <name evidence="10" type="ORF">LSUB1_G007056</name>
</gene>
<dbReference type="SUPFAM" id="SSF48452">
    <property type="entry name" value="TPR-like"/>
    <property type="match status" value="1"/>
</dbReference>
<evidence type="ECO:0000256" key="2">
    <source>
        <dbReference type="ARBA" id="ARBA00004240"/>
    </source>
</evidence>
<dbReference type="InterPro" id="IPR052374">
    <property type="entry name" value="SERAC1"/>
</dbReference>
<dbReference type="InterPro" id="IPR029058">
    <property type="entry name" value="AB_hydrolase_fold"/>
</dbReference>
<dbReference type="PANTHER" id="PTHR48182">
    <property type="entry name" value="PROTEIN SERAC1"/>
    <property type="match status" value="1"/>
</dbReference>
<evidence type="ECO:0000256" key="3">
    <source>
        <dbReference type="ARBA" id="ARBA00004370"/>
    </source>
</evidence>
<dbReference type="GO" id="GO:0005783">
    <property type="term" value="C:endoplasmic reticulum"/>
    <property type="evidence" value="ECO:0007669"/>
    <property type="project" value="UniProtKB-SubCell"/>
</dbReference>
<comment type="subcellular location">
    <subcellularLocation>
        <location evidence="2">Endoplasmic reticulum</location>
    </subcellularLocation>
    <subcellularLocation>
        <location evidence="3">Membrane</location>
    </subcellularLocation>
    <subcellularLocation>
        <location evidence="1">Mitochondrion</location>
    </subcellularLocation>
</comment>
<dbReference type="Pfam" id="PF05057">
    <property type="entry name" value="DUF676"/>
    <property type="match status" value="1"/>
</dbReference>
<dbReference type="InterPro" id="IPR007751">
    <property type="entry name" value="DUF676_lipase-like"/>
</dbReference>
<dbReference type="SUPFAM" id="SSF52540">
    <property type="entry name" value="P-loop containing nucleoside triphosphate hydrolases"/>
    <property type="match status" value="1"/>
</dbReference>
<protein>
    <submittedName>
        <fullName evidence="10">Protein SERAC1</fullName>
    </submittedName>
</protein>
<keyword evidence="5" id="KW-0256">Endoplasmic reticulum</keyword>
<dbReference type="Gene3D" id="1.25.40.10">
    <property type="entry name" value="Tetratricopeptide repeat domain"/>
    <property type="match status" value="2"/>
</dbReference>
<dbReference type="Gene3D" id="3.40.50.300">
    <property type="entry name" value="P-loop containing nucleotide triphosphate hydrolases"/>
    <property type="match status" value="1"/>
</dbReference>
<accession>A0A8H8RIJ9</accession>
<evidence type="ECO:0000256" key="5">
    <source>
        <dbReference type="ARBA" id="ARBA00022824"/>
    </source>
</evidence>
<dbReference type="Proteomes" id="UP000462212">
    <property type="component" value="Unassembled WGS sequence"/>
</dbReference>
<dbReference type="InterPro" id="IPR002182">
    <property type="entry name" value="NB-ARC"/>
</dbReference>
<dbReference type="GO" id="GO:0005739">
    <property type="term" value="C:mitochondrion"/>
    <property type="evidence" value="ECO:0007669"/>
    <property type="project" value="UniProtKB-SubCell"/>
</dbReference>